<dbReference type="Proteomes" id="UP000283745">
    <property type="component" value="Unassembled WGS sequence"/>
</dbReference>
<dbReference type="AlphaFoldDB" id="A0A414J4B4"/>
<protein>
    <submittedName>
        <fullName evidence="1">Uncharacterized protein</fullName>
    </submittedName>
</protein>
<sequence length="107" mass="12300">MRKEAFKLWLETYGKHGVEPMSKRPIDDALSRCNRIEKGLAVDLDIEYEQDRGESILALLEYTKDDKNVGKEAPKGLFFKQGADLYNGMASLRSAVKKYFEFYIATK</sequence>
<evidence type="ECO:0000313" key="1">
    <source>
        <dbReference type="EMBL" id="RHE39234.1"/>
    </source>
</evidence>
<name>A0A414J4B4_9FIRM</name>
<dbReference type="RefSeq" id="WP_118049738.1">
    <property type="nucleotide sequence ID" value="NZ_CABJFK010000008.1"/>
</dbReference>
<accession>A0A414J4B4</accession>
<proteinExistence type="predicted"/>
<evidence type="ECO:0000313" key="2">
    <source>
        <dbReference type="Proteomes" id="UP000283745"/>
    </source>
</evidence>
<dbReference type="EMBL" id="QSKF01000008">
    <property type="protein sequence ID" value="RHE39234.1"/>
    <property type="molecule type" value="Genomic_DNA"/>
</dbReference>
<comment type="caution">
    <text evidence="1">The sequence shown here is derived from an EMBL/GenBank/DDBJ whole genome shotgun (WGS) entry which is preliminary data.</text>
</comment>
<reference evidence="1 2" key="1">
    <citation type="submission" date="2018-08" db="EMBL/GenBank/DDBJ databases">
        <title>A genome reference for cultivated species of the human gut microbiota.</title>
        <authorList>
            <person name="Zou Y."/>
            <person name="Xue W."/>
            <person name="Luo G."/>
        </authorList>
    </citation>
    <scope>NUCLEOTIDE SEQUENCE [LARGE SCALE GENOMIC DNA]</scope>
    <source>
        <strain evidence="1 2">AM28-23</strain>
    </source>
</reference>
<gene>
    <name evidence="1" type="ORF">DW740_10815</name>
</gene>
<organism evidence="1 2">
    <name type="scientific">Blautia obeum</name>
    <dbReference type="NCBI Taxonomy" id="40520"/>
    <lineage>
        <taxon>Bacteria</taxon>
        <taxon>Bacillati</taxon>
        <taxon>Bacillota</taxon>
        <taxon>Clostridia</taxon>
        <taxon>Lachnospirales</taxon>
        <taxon>Lachnospiraceae</taxon>
        <taxon>Blautia</taxon>
    </lineage>
</organism>